<sequence length="68" mass="7683">MLGCSRLFACTGEKDELVPREIGIRFVEAVKESEWNGDIEFIEIEGEGHCFQAANPEAEKAKDLIQRK</sequence>
<comment type="caution">
    <text evidence="1">The sequence shown here is derived from an EMBL/GenBank/DDBJ whole genome shotgun (WGS) entry which is preliminary data.</text>
</comment>
<accession>A0AAE1V7A7</accession>
<dbReference type="InterPro" id="IPR029058">
    <property type="entry name" value="AB_hydrolase_fold"/>
</dbReference>
<keyword evidence="2" id="KW-1185">Reference proteome</keyword>
<gene>
    <name evidence="1" type="ORF">RND71_028644</name>
</gene>
<dbReference type="SUPFAM" id="SSF53474">
    <property type="entry name" value="alpha/beta-Hydrolases"/>
    <property type="match status" value="1"/>
</dbReference>
<proteinExistence type="predicted"/>
<organism evidence="1 2">
    <name type="scientific">Anisodus tanguticus</name>
    <dbReference type="NCBI Taxonomy" id="243964"/>
    <lineage>
        <taxon>Eukaryota</taxon>
        <taxon>Viridiplantae</taxon>
        <taxon>Streptophyta</taxon>
        <taxon>Embryophyta</taxon>
        <taxon>Tracheophyta</taxon>
        <taxon>Spermatophyta</taxon>
        <taxon>Magnoliopsida</taxon>
        <taxon>eudicotyledons</taxon>
        <taxon>Gunneridae</taxon>
        <taxon>Pentapetalae</taxon>
        <taxon>asterids</taxon>
        <taxon>lamiids</taxon>
        <taxon>Solanales</taxon>
        <taxon>Solanaceae</taxon>
        <taxon>Solanoideae</taxon>
        <taxon>Hyoscyameae</taxon>
        <taxon>Anisodus</taxon>
    </lineage>
</organism>
<dbReference type="Proteomes" id="UP001291623">
    <property type="component" value="Unassembled WGS sequence"/>
</dbReference>
<name>A0AAE1V7A7_9SOLA</name>
<protein>
    <submittedName>
        <fullName evidence="1">Uncharacterized protein</fullName>
    </submittedName>
</protein>
<dbReference type="EMBL" id="JAVYJV010000015">
    <property type="protein sequence ID" value="KAK4353126.1"/>
    <property type="molecule type" value="Genomic_DNA"/>
</dbReference>
<evidence type="ECO:0000313" key="2">
    <source>
        <dbReference type="Proteomes" id="UP001291623"/>
    </source>
</evidence>
<evidence type="ECO:0000313" key="1">
    <source>
        <dbReference type="EMBL" id="KAK4353126.1"/>
    </source>
</evidence>
<dbReference type="AlphaFoldDB" id="A0AAE1V7A7"/>
<dbReference type="Gene3D" id="3.40.50.1820">
    <property type="entry name" value="alpha/beta hydrolase"/>
    <property type="match status" value="1"/>
</dbReference>
<reference evidence="1" key="1">
    <citation type="submission" date="2023-12" db="EMBL/GenBank/DDBJ databases">
        <title>Genome assembly of Anisodus tanguticus.</title>
        <authorList>
            <person name="Wang Y.-J."/>
        </authorList>
    </citation>
    <scope>NUCLEOTIDE SEQUENCE</scope>
    <source>
        <strain evidence="1">KB-2021</strain>
        <tissue evidence="1">Leaf</tissue>
    </source>
</reference>